<evidence type="ECO:0000313" key="2">
    <source>
        <dbReference type="EMBL" id="KAK6186139.1"/>
    </source>
</evidence>
<gene>
    <name evidence="2" type="ORF">SNE40_008236</name>
</gene>
<sequence length="293" mass="34828">MLCAWIHSCLFLWFCVSVGKGLTKQDGNIIRSYNYPYYPIRQFQKTVSIPWIKRPNQYKTLTIDPQSYFRNYGSYDSRTQHQPSPETRRYPYYGRIKDVDKFGSRPNCMVDDPTNLLNKLENVILLYRRKAMEIIPNIGILNITSRQRLLRDYLTIADRLYILFVRLSTQLKMYLTEMVDRRTWMLKQLMDLSSLTIHEMQPRQPGVPINKIREYFMQLRKTERTLNLNCLIYFLENMSPKEPMDNPKPPSTAPTPMATRSWMLPFSNLRNITYGSVFYFPEKSKTLNRPGQN</sequence>
<organism evidence="2 3">
    <name type="scientific">Patella caerulea</name>
    <name type="common">Rayed Mediterranean limpet</name>
    <dbReference type="NCBI Taxonomy" id="87958"/>
    <lineage>
        <taxon>Eukaryota</taxon>
        <taxon>Metazoa</taxon>
        <taxon>Spiralia</taxon>
        <taxon>Lophotrochozoa</taxon>
        <taxon>Mollusca</taxon>
        <taxon>Gastropoda</taxon>
        <taxon>Patellogastropoda</taxon>
        <taxon>Patelloidea</taxon>
        <taxon>Patellidae</taxon>
        <taxon>Patella</taxon>
    </lineage>
</organism>
<protein>
    <submittedName>
        <fullName evidence="2">Uncharacterized protein</fullName>
    </submittedName>
</protein>
<evidence type="ECO:0000313" key="3">
    <source>
        <dbReference type="Proteomes" id="UP001347796"/>
    </source>
</evidence>
<keyword evidence="3" id="KW-1185">Reference proteome</keyword>
<comment type="caution">
    <text evidence="2">The sequence shown here is derived from an EMBL/GenBank/DDBJ whole genome shotgun (WGS) entry which is preliminary data.</text>
</comment>
<proteinExistence type="predicted"/>
<feature type="signal peptide" evidence="1">
    <location>
        <begin position="1"/>
        <end position="21"/>
    </location>
</feature>
<reference evidence="2 3" key="1">
    <citation type="submission" date="2024-01" db="EMBL/GenBank/DDBJ databases">
        <title>The genome of the rayed Mediterranean limpet Patella caerulea (Linnaeus, 1758).</title>
        <authorList>
            <person name="Anh-Thu Weber A."/>
            <person name="Halstead-Nussloch G."/>
        </authorList>
    </citation>
    <scope>NUCLEOTIDE SEQUENCE [LARGE SCALE GENOMIC DNA]</scope>
    <source>
        <strain evidence="2">AATW-2023a</strain>
        <tissue evidence="2">Whole specimen</tissue>
    </source>
</reference>
<dbReference type="AlphaFoldDB" id="A0AAN8K7S2"/>
<dbReference type="EMBL" id="JAZGQO010000006">
    <property type="protein sequence ID" value="KAK6186139.1"/>
    <property type="molecule type" value="Genomic_DNA"/>
</dbReference>
<feature type="chain" id="PRO_5043055367" evidence="1">
    <location>
        <begin position="22"/>
        <end position="293"/>
    </location>
</feature>
<dbReference type="Proteomes" id="UP001347796">
    <property type="component" value="Unassembled WGS sequence"/>
</dbReference>
<accession>A0AAN8K7S2</accession>
<keyword evidence="1" id="KW-0732">Signal</keyword>
<evidence type="ECO:0000256" key="1">
    <source>
        <dbReference type="SAM" id="SignalP"/>
    </source>
</evidence>
<name>A0AAN8K7S2_PATCE</name>